<reference evidence="9" key="1">
    <citation type="submission" date="2020-09" db="EMBL/GenBank/DDBJ databases">
        <title>Genome seq and assembly of Limnohabitants sp.</title>
        <authorList>
            <person name="Chhetri G."/>
        </authorList>
    </citation>
    <scope>NUCLEOTIDE SEQUENCE</scope>
    <source>
        <strain evidence="9">JUR4</strain>
    </source>
</reference>
<keyword evidence="2 7" id="KW-0677">Repeat</keyword>
<dbReference type="Pfam" id="PF09312">
    <property type="entry name" value="SurA_N"/>
    <property type="match status" value="1"/>
</dbReference>
<dbReference type="InterPro" id="IPR000297">
    <property type="entry name" value="PPIase_PpiC"/>
</dbReference>
<dbReference type="InterPro" id="IPR046357">
    <property type="entry name" value="PPIase_dom_sf"/>
</dbReference>
<dbReference type="Pfam" id="PF00639">
    <property type="entry name" value="Rotamase"/>
    <property type="match status" value="2"/>
</dbReference>
<protein>
    <recommendedName>
        <fullName evidence="7">Chaperone SurA</fullName>
    </recommendedName>
    <alternativeName>
        <fullName evidence="7">Peptidyl-prolyl cis-trans isomerase SurA</fullName>
        <shortName evidence="7">PPIase SurA</shortName>
        <ecNumber evidence="7">5.2.1.8</ecNumber>
    </alternativeName>
    <alternativeName>
        <fullName evidence="7">Rotamase SurA</fullName>
    </alternativeName>
</protein>
<feature type="domain" description="PpiC" evidence="8">
    <location>
        <begin position="187"/>
        <end position="289"/>
    </location>
</feature>
<evidence type="ECO:0000256" key="4">
    <source>
        <dbReference type="ARBA" id="ARBA00023110"/>
    </source>
</evidence>
<keyword evidence="5 7" id="KW-0143">Chaperone</keyword>
<proteinExistence type="inferred from homology"/>
<name>A0A927FHN7_9BURK</name>
<dbReference type="InterPro" id="IPR023034">
    <property type="entry name" value="PPIase_SurA"/>
</dbReference>
<dbReference type="GO" id="GO:0050821">
    <property type="term" value="P:protein stabilization"/>
    <property type="evidence" value="ECO:0007669"/>
    <property type="project" value="InterPro"/>
</dbReference>
<dbReference type="InterPro" id="IPR015391">
    <property type="entry name" value="SurA_N"/>
</dbReference>
<dbReference type="GO" id="GO:0006457">
    <property type="term" value="P:protein folding"/>
    <property type="evidence" value="ECO:0007669"/>
    <property type="project" value="UniProtKB-UniRule"/>
</dbReference>
<feature type="signal peptide" evidence="7">
    <location>
        <begin position="1"/>
        <end position="28"/>
    </location>
</feature>
<comment type="function">
    <text evidence="7">Chaperone involved in the correct folding and assembly of outer membrane proteins. Recognizes specific patterns of aromatic residues and the orientation of their side chains, which are found more frequently in integral outer membrane proteins. May act in both early periplasmic and late outer membrane-associated steps of protein maturation.</text>
</comment>
<evidence type="ECO:0000256" key="6">
    <source>
        <dbReference type="ARBA" id="ARBA00023235"/>
    </source>
</evidence>
<dbReference type="GO" id="GO:0051082">
    <property type="term" value="F:unfolded protein binding"/>
    <property type="evidence" value="ECO:0007669"/>
    <property type="project" value="UniProtKB-UniRule"/>
</dbReference>
<sequence precursor="true">MNKLRLSTRSVLLTCAIGLPALSGVAPAAAQAPKAIQQADFIVAVVNSEPITNNEVQTMRLRLAREAAARGGERPSDEELNRLALDQLINEKAQLQLARENGIKVEDDAVDQAEMNVASSNQITRDELRKRVGQEGLSASQFREQLRTQLTLTKVREREVESRVKVSEQEIDQFLLEKSSGPRAAGEAEINLAMILIAVPENSSESQLKALEQRAQDVAARARRGEAFADLAKSFSEAFDKGAKGGEMGLRGTDRYPELFVQATEKLRPNEITGPIRSGAGFHILKLLERREPPPAGLTVTQTRARHILLRASPSMNRDQAMAKLSDVRKQILAGRISFARAAQDISQDGSASQGGDLGWAAPGMFVPEFEEVMNRLGPGQLSEPLVSRFGVHIIEVMERRNMALSEREQREMARGALREKKLEETYTRWVDETRGRAYVEMREPPLLNTAPAR</sequence>
<dbReference type="HAMAP" id="MF_01183">
    <property type="entry name" value="Chaperone_SurA"/>
    <property type="match status" value="1"/>
</dbReference>
<evidence type="ECO:0000256" key="7">
    <source>
        <dbReference type="HAMAP-Rule" id="MF_01183"/>
    </source>
</evidence>
<dbReference type="Proteomes" id="UP000647424">
    <property type="component" value="Unassembled WGS sequence"/>
</dbReference>
<keyword evidence="1 7" id="KW-0732">Signal</keyword>
<gene>
    <name evidence="7" type="primary">surA</name>
    <name evidence="9" type="ORF">IC609_06805</name>
</gene>
<keyword evidence="6 7" id="KW-0413">Isomerase</keyword>
<evidence type="ECO:0000259" key="8">
    <source>
        <dbReference type="PROSITE" id="PS50198"/>
    </source>
</evidence>
<dbReference type="GO" id="GO:0030288">
    <property type="term" value="C:outer membrane-bounded periplasmic space"/>
    <property type="evidence" value="ECO:0007669"/>
    <property type="project" value="InterPro"/>
</dbReference>
<accession>A0A927FHN7</accession>
<dbReference type="PROSITE" id="PS01096">
    <property type="entry name" value="PPIC_PPIASE_1"/>
    <property type="match status" value="1"/>
</dbReference>
<dbReference type="EC" id="5.2.1.8" evidence="7"/>
<dbReference type="PROSITE" id="PS50198">
    <property type="entry name" value="PPIC_PPIASE_2"/>
    <property type="match status" value="2"/>
</dbReference>
<dbReference type="GO" id="GO:0042277">
    <property type="term" value="F:peptide binding"/>
    <property type="evidence" value="ECO:0007669"/>
    <property type="project" value="InterPro"/>
</dbReference>
<dbReference type="Gene3D" id="3.10.50.40">
    <property type="match status" value="2"/>
</dbReference>
<keyword evidence="10" id="KW-1185">Reference proteome</keyword>
<comment type="subcellular location">
    <subcellularLocation>
        <location evidence="7">Periplasm</location>
    </subcellularLocation>
    <text evidence="7">Is capable of associating with the outer membrane.</text>
</comment>
<dbReference type="EMBL" id="JACYFT010000001">
    <property type="protein sequence ID" value="MBD8050248.1"/>
    <property type="molecule type" value="Genomic_DNA"/>
</dbReference>
<comment type="catalytic activity">
    <reaction evidence="7">
        <text>[protein]-peptidylproline (omega=180) = [protein]-peptidylproline (omega=0)</text>
        <dbReference type="Rhea" id="RHEA:16237"/>
        <dbReference type="Rhea" id="RHEA-COMP:10747"/>
        <dbReference type="Rhea" id="RHEA-COMP:10748"/>
        <dbReference type="ChEBI" id="CHEBI:83833"/>
        <dbReference type="ChEBI" id="CHEBI:83834"/>
        <dbReference type="EC" id="5.2.1.8"/>
    </reaction>
</comment>
<dbReference type="PANTHER" id="PTHR47637:SF1">
    <property type="entry name" value="CHAPERONE SURA"/>
    <property type="match status" value="1"/>
</dbReference>
<dbReference type="SUPFAM" id="SSF109998">
    <property type="entry name" value="Triger factor/SurA peptide-binding domain-like"/>
    <property type="match status" value="1"/>
</dbReference>
<evidence type="ECO:0000256" key="1">
    <source>
        <dbReference type="ARBA" id="ARBA00022729"/>
    </source>
</evidence>
<dbReference type="RefSeq" id="WP_191818656.1">
    <property type="nucleotide sequence ID" value="NZ_JACYFT010000001.1"/>
</dbReference>
<evidence type="ECO:0000256" key="2">
    <source>
        <dbReference type="ARBA" id="ARBA00022737"/>
    </source>
</evidence>
<dbReference type="Gene3D" id="1.10.4030.10">
    <property type="entry name" value="Porin chaperone SurA, peptide-binding domain"/>
    <property type="match status" value="1"/>
</dbReference>
<dbReference type="GO" id="GO:0003755">
    <property type="term" value="F:peptidyl-prolyl cis-trans isomerase activity"/>
    <property type="evidence" value="ECO:0007669"/>
    <property type="project" value="UniProtKB-UniRule"/>
</dbReference>
<keyword evidence="4 7" id="KW-0697">Rotamase</keyword>
<dbReference type="InterPro" id="IPR027304">
    <property type="entry name" value="Trigger_fact/SurA_dom_sf"/>
</dbReference>
<comment type="caution">
    <text evidence="9">The sequence shown here is derived from an EMBL/GenBank/DDBJ whole genome shotgun (WGS) entry which is preliminary data.</text>
</comment>
<feature type="domain" description="PpiC" evidence="8">
    <location>
        <begin position="300"/>
        <end position="399"/>
    </location>
</feature>
<dbReference type="AlphaFoldDB" id="A0A927FHN7"/>
<dbReference type="InterPro" id="IPR050280">
    <property type="entry name" value="OMP_Chaperone_SurA"/>
</dbReference>
<evidence type="ECO:0000256" key="3">
    <source>
        <dbReference type="ARBA" id="ARBA00022764"/>
    </source>
</evidence>
<dbReference type="GO" id="GO:0043165">
    <property type="term" value="P:Gram-negative-bacterium-type cell outer membrane assembly"/>
    <property type="evidence" value="ECO:0007669"/>
    <property type="project" value="InterPro"/>
</dbReference>
<organism evidence="9 10">
    <name type="scientific">Limnohabitans radicicola</name>
    <dbReference type="NCBI Taxonomy" id="2771427"/>
    <lineage>
        <taxon>Bacteria</taxon>
        <taxon>Pseudomonadati</taxon>
        <taxon>Pseudomonadota</taxon>
        <taxon>Betaproteobacteria</taxon>
        <taxon>Burkholderiales</taxon>
        <taxon>Comamonadaceae</taxon>
        <taxon>Limnohabitans</taxon>
    </lineage>
</organism>
<evidence type="ECO:0000313" key="9">
    <source>
        <dbReference type="EMBL" id="MBD8050248.1"/>
    </source>
</evidence>
<keyword evidence="3 7" id="KW-0574">Periplasm</keyword>
<dbReference type="SUPFAM" id="SSF54534">
    <property type="entry name" value="FKBP-like"/>
    <property type="match status" value="2"/>
</dbReference>
<evidence type="ECO:0000256" key="5">
    <source>
        <dbReference type="ARBA" id="ARBA00023186"/>
    </source>
</evidence>
<dbReference type="PANTHER" id="PTHR47637">
    <property type="entry name" value="CHAPERONE SURA"/>
    <property type="match status" value="1"/>
</dbReference>
<dbReference type="InterPro" id="IPR023058">
    <property type="entry name" value="PPIase_PpiC_CS"/>
</dbReference>
<evidence type="ECO:0000313" key="10">
    <source>
        <dbReference type="Proteomes" id="UP000647424"/>
    </source>
</evidence>
<comment type="domain">
    <text evidence="7">The PPIase activity resides only in the second parvulin domain. The N-terminal region and the C-terminal tail are necessary and sufficient for the chaperone activity of SurA. The PPIase activity is dispensable for SurA to function as a chaperone. The N-terminal region and the C-terminal tail are also required for porin recognition.</text>
</comment>
<feature type="chain" id="PRO_5038197299" description="Chaperone SurA" evidence="7">
    <location>
        <begin position="29"/>
        <end position="454"/>
    </location>
</feature>